<organism evidence="1 2">
    <name type="scientific">Roseovarius mucosus DSM 17069</name>
    <dbReference type="NCBI Taxonomy" id="1288298"/>
    <lineage>
        <taxon>Bacteria</taxon>
        <taxon>Pseudomonadati</taxon>
        <taxon>Pseudomonadota</taxon>
        <taxon>Alphaproteobacteria</taxon>
        <taxon>Rhodobacterales</taxon>
        <taxon>Roseobacteraceae</taxon>
        <taxon>Roseovarius</taxon>
    </lineage>
</organism>
<dbReference type="Proteomes" id="UP000030021">
    <property type="component" value="Unassembled WGS sequence"/>
</dbReference>
<accession>A0A0A0HM26</accession>
<evidence type="ECO:0000313" key="2">
    <source>
        <dbReference type="Proteomes" id="UP000030021"/>
    </source>
</evidence>
<gene>
    <name evidence="1" type="ORF">rosmuc_01068</name>
</gene>
<dbReference type="AlphaFoldDB" id="A0A0A0HM26"/>
<reference evidence="1 2" key="1">
    <citation type="submission" date="2013-01" db="EMBL/GenBank/DDBJ databases">
        <authorList>
            <person name="Fiebig A."/>
            <person name="Goeker M."/>
            <person name="Klenk H.-P.P."/>
        </authorList>
    </citation>
    <scope>NUCLEOTIDE SEQUENCE [LARGE SCALE GENOMIC DNA]</scope>
    <source>
        <strain evidence="1 2">DSM 17069</strain>
    </source>
</reference>
<proteinExistence type="predicted"/>
<feature type="non-terminal residue" evidence="1">
    <location>
        <position position="21"/>
    </location>
</feature>
<sequence>MLLDDLRHDAGADGAAAFADG</sequence>
<evidence type="ECO:0000313" key="1">
    <source>
        <dbReference type="EMBL" id="KGM88847.1"/>
    </source>
</evidence>
<protein>
    <submittedName>
        <fullName evidence="1">Uncharacterized protein</fullName>
    </submittedName>
</protein>
<dbReference type="EMBL" id="AONH01000005">
    <property type="protein sequence ID" value="KGM88847.1"/>
    <property type="molecule type" value="Genomic_DNA"/>
</dbReference>
<dbReference type="HOGENOM" id="CLU_3429170_0_0_5"/>
<comment type="caution">
    <text evidence="1">The sequence shown here is derived from an EMBL/GenBank/DDBJ whole genome shotgun (WGS) entry which is preliminary data.</text>
</comment>
<name>A0A0A0HM26_9RHOB</name>